<evidence type="ECO:0000313" key="2">
    <source>
        <dbReference type="EMBL" id="OGG26133.1"/>
    </source>
</evidence>
<feature type="transmembrane region" description="Helical" evidence="1">
    <location>
        <begin position="132"/>
        <end position="153"/>
    </location>
</feature>
<comment type="caution">
    <text evidence="2">The sequence shown here is derived from an EMBL/GenBank/DDBJ whole genome shotgun (WGS) entry which is preliminary data.</text>
</comment>
<protein>
    <recommendedName>
        <fullName evidence="4">Glycosyltransferase RgtA/B/C/D-like domain-containing protein</fullName>
    </recommendedName>
</protein>
<organism evidence="2 3">
    <name type="scientific">Candidatus Gottesmanbacteria bacterium RIFCSPLOWO2_01_FULL_39_12b</name>
    <dbReference type="NCBI Taxonomy" id="1798388"/>
    <lineage>
        <taxon>Bacteria</taxon>
        <taxon>Candidatus Gottesmaniibacteriota</taxon>
    </lineage>
</organism>
<accession>A0A1F6ANS8</accession>
<reference evidence="2 3" key="1">
    <citation type="journal article" date="2016" name="Nat. Commun.">
        <title>Thousands of microbial genomes shed light on interconnected biogeochemical processes in an aquifer system.</title>
        <authorList>
            <person name="Anantharaman K."/>
            <person name="Brown C.T."/>
            <person name="Hug L.A."/>
            <person name="Sharon I."/>
            <person name="Castelle C.J."/>
            <person name="Probst A.J."/>
            <person name="Thomas B.C."/>
            <person name="Singh A."/>
            <person name="Wilkins M.J."/>
            <person name="Karaoz U."/>
            <person name="Brodie E.L."/>
            <person name="Williams K.H."/>
            <person name="Hubbard S.S."/>
            <person name="Banfield J.F."/>
        </authorList>
    </citation>
    <scope>NUCLEOTIDE SEQUENCE [LARGE SCALE GENOMIC DNA]</scope>
</reference>
<keyword evidence="1" id="KW-0812">Transmembrane</keyword>
<feature type="transmembrane region" description="Helical" evidence="1">
    <location>
        <begin position="173"/>
        <end position="194"/>
    </location>
</feature>
<name>A0A1F6ANS8_9BACT</name>
<sequence>MRKHFAIILSVSFILLVFFLLDYPLIKSYVKPPAGSRFYGATGYYFDYYQFLSWMRDGWNGKILIRSKYIPEIEKQVLFQPLFPTLGMLSRLVNLPIDITYHLGRNVFILTWILSIWYLIKTILDSSKSRKLALLLMLFSSSFPYVSKTYGAIKLLPIIDFWQSFYTLQKFMIPLHHGLANTLFNCLLILLMRLPLRQLADRNDGRGETRIIVKIVVVSIIIMLVNPALMTFMLAVLGIVSVCLRKGSPYKEFIIIFLSVLPLMLYNFYLFNYGNPWQYYYYGEKVGRYLVSYISYLASLGPLLLTAGLSFVYIRKFRFNHILLALWAFLPVASFPFVGRQLPYSMSRLFSLNVFIPCSILTVFFWENFQPKKETAKMFQAVIALFLIISLSSGFIFSLSQTYDTPTPSYYNVLLPDKLMDAINFINKNSRPSVTILAGENISNLLPAFTDNQVVLGRLDSRLDYGKVKQAVDSIYLRQIGDDKITEQLKKWAVQYIIFGLDHIGYDQFVKKGKVNGIEEVFRSGDVVVGEVK</sequence>
<feature type="transmembrane region" description="Helical" evidence="1">
    <location>
        <begin position="7"/>
        <end position="26"/>
    </location>
</feature>
<evidence type="ECO:0008006" key="4">
    <source>
        <dbReference type="Google" id="ProtNLM"/>
    </source>
</evidence>
<evidence type="ECO:0000313" key="3">
    <source>
        <dbReference type="Proteomes" id="UP000176609"/>
    </source>
</evidence>
<proteinExistence type="predicted"/>
<dbReference type="AlphaFoldDB" id="A0A1F6ANS8"/>
<dbReference type="EMBL" id="MFJR01000013">
    <property type="protein sequence ID" value="OGG26133.1"/>
    <property type="molecule type" value="Genomic_DNA"/>
</dbReference>
<gene>
    <name evidence="2" type="ORF">A2960_04020</name>
</gene>
<feature type="transmembrane region" description="Helical" evidence="1">
    <location>
        <begin position="215"/>
        <end position="241"/>
    </location>
</feature>
<evidence type="ECO:0000256" key="1">
    <source>
        <dbReference type="SAM" id="Phobius"/>
    </source>
</evidence>
<feature type="transmembrane region" description="Helical" evidence="1">
    <location>
        <begin position="378"/>
        <end position="399"/>
    </location>
</feature>
<feature type="transmembrane region" description="Helical" evidence="1">
    <location>
        <begin position="253"/>
        <end position="272"/>
    </location>
</feature>
<dbReference type="Proteomes" id="UP000176609">
    <property type="component" value="Unassembled WGS sequence"/>
</dbReference>
<feature type="transmembrane region" description="Helical" evidence="1">
    <location>
        <begin position="319"/>
        <end position="338"/>
    </location>
</feature>
<feature type="transmembrane region" description="Helical" evidence="1">
    <location>
        <begin position="350"/>
        <end position="366"/>
    </location>
</feature>
<keyword evidence="1" id="KW-0472">Membrane</keyword>
<feature type="transmembrane region" description="Helical" evidence="1">
    <location>
        <begin position="99"/>
        <end position="120"/>
    </location>
</feature>
<keyword evidence="1" id="KW-1133">Transmembrane helix</keyword>
<feature type="transmembrane region" description="Helical" evidence="1">
    <location>
        <begin position="293"/>
        <end position="313"/>
    </location>
</feature>